<evidence type="ECO:0000313" key="3">
    <source>
        <dbReference type="EMBL" id="RZU74547.1"/>
    </source>
</evidence>
<keyword evidence="2" id="KW-0812">Transmembrane</keyword>
<evidence type="ECO:0000313" key="4">
    <source>
        <dbReference type="Proteomes" id="UP000294114"/>
    </source>
</evidence>
<keyword evidence="2" id="KW-0472">Membrane</keyword>
<organism evidence="3 4">
    <name type="scientific">Micromonospora kangleipakensis</name>
    <dbReference type="NCBI Taxonomy" id="1077942"/>
    <lineage>
        <taxon>Bacteria</taxon>
        <taxon>Bacillati</taxon>
        <taxon>Actinomycetota</taxon>
        <taxon>Actinomycetes</taxon>
        <taxon>Micromonosporales</taxon>
        <taxon>Micromonosporaceae</taxon>
        <taxon>Micromonospora</taxon>
    </lineage>
</organism>
<evidence type="ECO:0000256" key="2">
    <source>
        <dbReference type="SAM" id="Phobius"/>
    </source>
</evidence>
<accession>A0A4Q8B9W0</accession>
<gene>
    <name evidence="3" type="ORF">EV384_3019</name>
</gene>
<reference evidence="3 4" key="1">
    <citation type="submission" date="2019-02" db="EMBL/GenBank/DDBJ databases">
        <title>Sequencing the genomes of 1000 actinobacteria strains.</title>
        <authorList>
            <person name="Klenk H.-P."/>
        </authorList>
    </citation>
    <scope>NUCLEOTIDE SEQUENCE [LARGE SCALE GENOMIC DNA]</scope>
    <source>
        <strain evidence="3 4">DSM 45612</strain>
    </source>
</reference>
<feature type="region of interest" description="Disordered" evidence="1">
    <location>
        <begin position="64"/>
        <end position="84"/>
    </location>
</feature>
<keyword evidence="4" id="KW-1185">Reference proteome</keyword>
<dbReference type="EMBL" id="SHLD01000001">
    <property type="protein sequence ID" value="RZU74547.1"/>
    <property type="molecule type" value="Genomic_DNA"/>
</dbReference>
<name>A0A4Q8B9W0_9ACTN</name>
<proteinExistence type="predicted"/>
<evidence type="ECO:0000256" key="1">
    <source>
        <dbReference type="SAM" id="MobiDB-lite"/>
    </source>
</evidence>
<comment type="caution">
    <text evidence="3">The sequence shown here is derived from an EMBL/GenBank/DDBJ whole genome shotgun (WGS) entry which is preliminary data.</text>
</comment>
<sequence length="84" mass="8756">MMAGVLGMAVSLASLASVVASLMLSAGEFGRFGIQESLYLRISLLLLVFGALDAALDRVAERRVGHPAGPGRRAEPPWTSTQSG</sequence>
<keyword evidence="2" id="KW-1133">Transmembrane helix</keyword>
<dbReference type="AlphaFoldDB" id="A0A4Q8B9W0"/>
<dbReference type="Proteomes" id="UP000294114">
    <property type="component" value="Unassembled WGS sequence"/>
</dbReference>
<protein>
    <submittedName>
        <fullName evidence="3">Uncharacterized protein</fullName>
    </submittedName>
</protein>
<feature type="transmembrane region" description="Helical" evidence="2">
    <location>
        <begin position="37"/>
        <end position="56"/>
    </location>
</feature>